<dbReference type="PANTHER" id="PTHR13847:SF289">
    <property type="entry name" value="GLYCINE OXIDASE"/>
    <property type="match status" value="1"/>
</dbReference>
<dbReference type="Gene3D" id="3.50.50.60">
    <property type="entry name" value="FAD/NAD(P)-binding domain"/>
    <property type="match status" value="1"/>
</dbReference>
<dbReference type="OrthoDB" id="214253at2"/>
<sequence>MIDYIVVGGGLAGIAMAETVLAKGKSVAVFDSGLANASGVAAGVYNPVILKRFSGLQHAQEQLEGLRVFYERLEARLGVKVNFPMPILRRFFSVEEQNNWFAASDRPGLSDFLSTQLVKDHYAYVESPFDFGLVTHTGYVDTQALLRAYHSYLQDKGCFFRTSFNPQELVVSDDGVAYQDLRAHHVVFAEGFGLKSNPYFNHLPLNGTKGEVLLIRAPKLSLDAIIKGNVFVLPMGSDLYKVGATYNWEDKTTEATPAARQELIEKLTELISCDYEIVDQQAGIRPTVKDRKPLLGTHAQYNRLHLLNGLGTRGVMLGPYCAQILFEHIEQGTAIPASLDIKRFA</sequence>
<dbReference type="AlphaFoldDB" id="A0A1G5I2X9"/>
<gene>
    <name evidence="3" type="ORF">SAMN02927903_02051</name>
</gene>
<proteinExistence type="predicted"/>
<dbReference type="SUPFAM" id="SSF51971">
    <property type="entry name" value="Nucleotide-binding domain"/>
    <property type="match status" value="1"/>
</dbReference>
<evidence type="ECO:0000259" key="2">
    <source>
        <dbReference type="Pfam" id="PF01266"/>
    </source>
</evidence>
<dbReference type="STRING" id="490189.SAMN02927903_02051"/>
<dbReference type="Proteomes" id="UP000199354">
    <property type="component" value="Unassembled WGS sequence"/>
</dbReference>
<name>A0A1G5I2X9_9FLAO</name>
<dbReference type="EMBL" id="FMVF01000009">
    <property type="protein sequence ID" value="SCY70049.1"/>
    <property type="molecule type" value="Genomic_DNA"/>
</dbReference>
<dbReference type="SUPFAM" id="SSF54373">
    <property type="entry name" value="FAD-linked reductases, C-terminal domain"/>
    <property type="match status" value="1"/>
</dbReference>
<dbReference type="GO" id="GO:0005737">
    <property type="term" value="C:cytoplasm"/>
    <property type="evidence" value="ECO:0007669"/>
    <property type="project" value="TreeGrafter"/>
</dbReference>
<keyword evidence="4" id="KW-1185">Reference proteome</keyword>
<organism evidence="3 4">
    <name type="scientific">Flavobacterium caeni</name>
    <dbReference type="NCBI Taxonomy" id="490189"/>
    <lineage>
        <taxon>Bacteria</taxon>
        <taxon>Pseudomonadati</taxon>
        <taxon>Bacteroidota</taxon>
        <taxon>Flavobacteriia</taxon>
        <taxon>Flavobacteriales</taxon>
        <taxon>Flavobacteriaceae</taxon>
        <taxon>Flavobacterium</taxon>
    </lineage>
</organism>
<feature type="domain" description="FAD dependent oxidoreductase" evidence="2">
    <location>
        <begin position="3"/>
        <end position="326"/>
    </location>
</feature>
<protein>
    <submittedName>
        <fullName evidence="3">Glycine/D-amino acid oxidase</fullName>
    </submittedName>
</protein>
<keyword evidence="1" id="KW-0560">Oxidoreductase</keyword>
<evidence type="ECO:0000313" key="3">
    <source>
        <dbReference type="EMBL" id="SCY70049.1"/>
    </source>
</evidence>
<accession>A0A1G5I2X9</accession>
<dbReference type="InterPro" id="IPR036188">
    <property type="entry name" value="FAD/NAD-bd_sf"/>
</dbReference>
<dbReference type="GO" id="GO:0016491">
    <property type="term" value="F:oxidoreductase activity"/>
    <property type="evidence" value="ECO:0007669"/>
    <property type="project" value="UniProtKB-KW"/>
</dbReference>
<reference evidence="3 4" key="1">
    <citation type="submission" date="2016-10" db="EMBL/GenBank/DDBJ databases">
        <authorList>
            <person name="de Groot N.N."/>
        </authorList>
    </citation>
    <scope>NUCLEOTIDE SEQUENCE [LARGE SCALE GENOMIC DNA]</scope>
    <source>
        <strain evidence="3 4">CGMCC 1.7031</strain>
    </source>
</reference>
<dbReference type="Pfam" id="PF01266">
    <property type="entry name" value="DAO"/>
    <property type="match status" value="1"/>
</dbReference>
<evidence type="ECO:0000313" key="4">
    <source>
        <dbReference type="Proteomes" id="UP000199354"/>
    </source>
</evidence>
<dbReference type="RefSeq" id="WP_091142973.1">
    <property type="nucleotide sequence ID" value="NZ_FMVF01000009.1"/>
</dbReference>
<dbReference type="InterPro" id="IPR006076">
    <property type="entry name" value="FAD-dep_OxRdtase"/>
</dbReference>
<dbReference type="PANTHER" id="PTHR13847">
    <property type="entry name" value="SARCOSINE DEHYDROGENASE-RELATED"/>
    <property type="match status" value="1"/>
</dbReference>
<dbReference type="Gene3D" id="3.30.9.10">
    <property type="entry name" value="D-Amino Acid Oxidase, subunit A, domain 2"/>
    <property type="match status" value="1"/>
</dbReference>
<evidence type="ECO:0000256" key="1">
    <source>
        <dbReference type="ARBA" id="ARBA00023002"/>
    </source>
</evidence>